<dbReference type="Proteomes" id="UP000006643">
    <property type="component" value="Unassembled WGS sequence"/>
</dbReference>
<name>D0P238_PHYIT</name>
<reference evidence="2" key="1">
    <citation type="journal article" date="2009" name="Nature">
        <title>Genome sequence and analysis of the Irish potato famine pathogen Phytophthora infestans.</title>
        <authorList>
            <consortium name="The Broad Institute Genome Sequencing Platform"/>
            <person name="Haas B.J."/>
            <person name="Kamoun S."/>
            <person name="Zody M.C."/>
            <person name="Jiang R.H."/>
            <person name="Handsaker R.E."/>
            <person name="Cano L.M."/>
            <person name="Grabherr M."/>
            <person name="Kodira C.D."/>
            <person name="Raffaele S."/>
            <person name="Torto-Alalibo T."/>
            <person name="Bozkurt T.O."/>
            <person name="Ah-Fong A.M."/>
            <person name="Alvarado L."/>
            <person name="Anderson V.L."/>
            <person name="Armstrong M.R."/>
            <person name="Avrova A."/>
            <person name="Baxter L."/>
            <person name="Beynon J."/>
            <person name="Boevink P.C."/>
            <person name="Bollmann S.R."/>
            <person name="Bos J.I."/>
            <person name="Bulone V."/>
            <person name="Cai G."/>
            <person name="Cakir C."/>
            <person name="Carrington J.C."/>
            <person name="Chawner M."/>
            <person name="Conti L."/>
            <person name="Costanzo S."/>
            <person name="Ewan R."/>
            <person name="Fahlgren N."/>
            <person name="Fischbach M.A."/>
            <person name="Fugelstad J."/>
            <person name="Gilroy E.M."/>
            <person name="Gnerre S."/>
            <person name="Green P.J."/>
            <person name="Grenville-Briggs L.J."/>
            <person name="Griffith J."/>
            <person name="Grunwald N.J."/>
            <person name="Horn K."/>
            <person name="Horner N.R."/>
            <person name="Hu C.H."/>
            <person name="Huitema E."/>
            <person name="Jeong D.H."/>
            <person name="Jones A.M."/>
            <person name="Jones J.D."/>
            <person name="Jones R.W."/>
            <person name="Karlsson E.K."/>
            <person name="Kunjeti S.G."/>
            <person name="Lamour K."/>
            <person name="Liu Z."/>
            <person name="Ma L."/>
            <person name="Maclean D."/>
            <person name="Chibucos M.C."/>
            <person name="McDonald H."/>
            <person name="McWalters J."/>
            <person name="Meijer H.J."/>
            <person name="Morgan W."/>
            <person name="Morris P.F."/>
            <person name="Munro C.A."/>
            <person name="O'Neill K."/>
            <person name="Ospina-Giraldo M."/>
            <person name="Pinzon A."/>
            <person name="Pritchard L."/>
            <person name="Ramsahoye B."/>
            <person name="Ren Q."/>
            <person name="Restrepo S."/>
            <person name="Roy S."/>
            <person name="Sadanandom A."/>
            <person name="Savidor A."/>
            <person name="Schornack S."/>
            <person name="Schwartz D.C."/>
            <person name="Schumann U.D."/>
            <person name="Schwessinger B."/>
            <person name="Seyer L."/>
            <person name="Sharpe T."/>
            <person name="Silvar C."/>
            <person name="Song J."/>
            <person name="Studholme D.J."/>
            <person name="Sykes S."/>
            <person name="Thines M."/>
            <person name="van de Vondervoort P.J."/>
            <person name="Phuntumart V."/>
            <person name="Wawra S."/>
            <person name="Weide R."/>
            <person name="Win J."/>
            <person name="Young C."/>
            <person name="Zhou S."/>
            <person name="Fry W."/>
            <person name="Meyers B.C."/>
            <person name="van West P."/>
            <person name="Ristaino J."/>
            <person name="Govers F."/>
            <person name="Birch P.R."/>
            <person name="Whisson S.C."/>
            <person name="Judelson H.S."/>
            <person name="Nusbaum C."/>
        </authorList>
    </citation>
    <scope>NUCLEOTIDE SEQUENCE [LARGE SCALE GENOMIC DNA]</scope>
    <source>
        <strain evidence="2">T30-4</strain>
    </source>
</reference>
<sequence>MESRHVQPLPTTASRSLKAASPVAIEATSCECQSIPRPCIFLHGLGNPNEREELQDTPKLTKEKFGDIRGHAPCCTSVKYAVLNTVDVGWRDETLQHKFCDFSLSMSETSDLTSHTISDTIVVTHSMGGLVLASALATGKCKLAASSTWVSLSAPMMGSMAGDFLQDICDGKHTKFVAGLMNILGQCPITVAKQSIYYQNGKYSTLALNAAYSAAQEAYRTNVSAALCSKSYIGVLSKFSPSCLVGGTVIPHKSEENDALVEFQSCLGGLDPDLFGDSYLDRFYSANLDHADTAFLTRDGFFRDSQKPFKWFECLL</sequence>
<dbReference type="HOGENOM" id="CLU_028087_2_0_1"/>
<dbReference type="InParanoid" id="D0P238"/>
<dbReference type="VEuPathDB" id="FungiDB:PITG_20877"/>
<dbReference type="RefSeq" id="XP_002895626.1">
    <property type="nucleotide sequence ID" value="XM_002895580.1"/>
</dbReference>
<accession>D0P238</accession>
<dbReference type="GeneID" id="9480287"/>
<dbReference type="SUPFAM" id="SSF53474">
    <property type="entry name" value="alpha/beta-Hydrolases"/>
    <property type="match status" value="1"/>
</dbReference>
<evidence type="ECO:0008006" key="3">
    <source>
        <dbReference type="Google" id="ProtNLM"/>
    </source>
</evidence>
<evidence type="ECO:0000313" key="2">
    <source>
        <dbReference type="Proteomes" id="UP000006643"/>
    </source>
</evidence>
<evidence type="ECO:0000313" key="1">
    <source>
        <dbReference type="EMBL" id="EEY55464.1"/>
    </source>
</evidence>
<dbReference type="PANTHER" id="PTHR22538">
    <property type="entry name" value="CILIA- AND FLAGELLA-ASSOCIATED PROTEIN 74"/>
    <property type="match status" value="1"/>
</dbReference>
<dbReference type="OrthoDB" id="95392at2759"/>
<dbReference type="PANTHER" id="PTHR22538:SF1">
    <property type="entry name" value="VWFD DOMAIN-CONTAINING PROTEIN"/>
    <property type="match status" value="1"/>
</dbReference>
<dbReference type="Gene3D" id="3.40.50.1820">
    <property type="entry name" value="alpha/beta hydrolase"/>
    <property type="match status" value="1"/>
</dbReference>
<dbReference type="EMBL" id="DS028270">
    <property type="protein sequence ID" value="EEY55464.1"/>
    <property type="molecule type" value="Genomic_DNA"/>
</dbReference>
<organism evidence="1 2">
    <name type="scientific">Phytophthora infestans (strain T30-4)</name>
    <name type="common">Potato late blight agent</name>
    <dbReference type="NCBI Taxonomy" id="403677"/>
    <lineage>
        <taxon>Eukaryota</taxon>
        <taxon>Sar</taxon>
        <taxon>Stramenopiles</taxon>
        <taxon>Oomycota</taxon>
        <taxon>Peronosporomycetes</taxon>
        <taxon>Peronosporales</taxon>
        <taxon>Peronosporaceae</taxon>
        <taxon>Phytophthora</taxon>
    </lineage>
</organism>
<gene>
    <name evidence="1" type="ORF">PITG_20877</name>
</gene>
<dbReference type="AlphaFoldDB" id="D0P238"/>
<dbReference type="KEGG" id="pif:PITG_20877"/>
<dbReference type="InterPro" id="IPR029058">
    <property type="entry name" value="AB_hydrolase_fold"/>
</dbReference>
<dbReference type="eggNOG" id="ENOG502SI34">
    <property type="taxonomic scope" value="Eukaryota"/>
</dbReference>
<dbReference type="OMA" id="MGNINGH"/>
<keyword evidence="2" id="KW-1185">Reference proteome</keyword>
<protein>
    <recommendedName>
        <fullName evidence="3">AB hydrolase-1 domain-containing protein</fullName>
    </recommendedName>
</protein>
<proteinExistence type="predicted"/>